<dbReference type="GO" id="GO:0006298">
    <property type="term" value="P:mismatch repair"/>
    <property type="evidence" value="ECO:0007669"/>
    <property type="project" value="InterPro"/>
</dbReference>
<keyword evidence="4" id="KW-0687">Ribonucleoprotein</keyword>
<dbReference type="InParanoid" id="A0A251UE55"/>
<evidence type="ECO:0000313" key="3">
    <source>
        <dbReference type="EMBL" id="KAF5763573.1"/>
    </source>
</evidence>
<dbReference type="InterPro" id="IPR013507">
    <property type="entry name" value="DNA_mismatch_S5_2-like"/>
</dbReference>
<evidence type="ECO:0000313" key="4">
    <source>
        <dbReference type="EMBL" id="OTG20571.1"/>
    </source>
</evidence>
<reference evidence="3" key="3">
    <citation type="submission" date="2020-06" db="EMBL/GenBank/DDBJ databases">
        <title>Helianthus annuus Genome sequencing and assembly Release 2.</title>
        <authorList>
            <person name="Gouzy J."/>
            <person name="Langlade N."/>
            <person name="Munos S."/>
        </authorList>
    </citation>
    <scope>NUCLEOTIDE SEQUENCE</scope>
    <source>
        <tissue evidence="3">Leaves</tissue>
    </source>
</reference>
<dbReference type="InterPro" id="IPR014721">
    <property type="entry name" value="Ribsml_uS5_D2-typ_fold_subgr"/>
</dbReference>
<dbReference type="GO" id="GO:0016887">
    <property type="term" value="F:ATP hydrolysis activity"/>
    <property type="evidence" value="ECO:0007669"/>
    <property type="project" value="InterPro"/>
</dbReference>
<evidence type="ECO:0000256" key="1">
    <source>
        <dbReference type="SAM" id="Phobius"/>
    </source>
</evidence>
<evidence type="ECO:0000259" key="2">
    <source>
        <dbReference type="Pfam" id="PF01119"/>
    </source>
</evidence>
<dbReference type="Proteomes" id="UP000215914">
    <property type="component" value="Chromosome 7"/>
</dbReference>
<organism evidence="4 5">
    <name type="scientific">Helianthus annuus</name>
    <name type="common">Common sunflower</name>
    <dbReference type="NCBI Taxonomy" id="4232"/>
    <lineage>
        <taxon>Eukaryota</taxon>
        <taxon>Viridiplantae</taxon>
        <taxon>Streptophyta</taxon>
        <taxon>Embryophyta</taxon>
        <taxon>Tracheophyta</taxon>
        <taxon>Spermatophyta</taxon>
        <taxon>Magnoliopsida</taxon>
        <taxon>eudicotyledons</taxon>
        <taxon>Gunneridae</taxon>
        <taxon>Pentapetalae</taxon>
        <taxon>asterids</taxon>
        <taxon>campanulids</taxon>
        <taxon>Asterales</taxon>
        <taxon>Asteraceae</taxon>
        <taxon>Asteroideae</taxon>
        <taxon>Heliantheae alliance</taxon>
        <taxon>Heliantheae</taxon>
        <taxon>Helianthus</taxon>
    </lineage>
</organism>
<dbReference type="InterPro" id="IPR020568">
    <property type="entry name" value="Ribosomal_Su5_D2-typ_SF"/>
</dbReference>
<dbReference type="GO" id="GO:0140664">
    <property type="term" value="F:ATP-dependent DNA damage sensor activity"/>
    <property type="evidence" value="ECO:0007669"/>
    <property type="project" value="InterPro"/>
</dbReference>
<dbReference type="InterPro" id="IPR038973">
    <property type="entry name" value="MutL/Mlh/Pms-like"/>
</dbReference>
<dbReference type="Pfam" id="PF01119">
    <property type="entry name" value="DNA_mis_repair"/>
    <property type="match status" value="1"/>
</dbReference>
<dbReference type="GO" id="GO:0032300">
    <property type="term" value="C:mismatch repair complex"/>
    <property type="evidence" value="ECO:0007669"/>
    <property type="project" value="InterPro"/>
</dbReference>
<feature type="transmembrane region" description="Helical" evidence="1">
    <location>
        <begin position="205"/>
        <end position="225"/>
    </location>
</feature>
<keyword evidence="1" id="KW-0812">Transmembrane</keyword>
<dbReference type="EMBL" id="CM007896">
    <property type="protein sequence ID" value="OTG20571.1"/>
    <property type="molecule type" value="Genomic_DNA"/>
</dbReference>
<gene>
    <name evidence="4" type="ORF">HannXRQ_Chr07g0194581</name>
    <name evidence="3" type="ORF">HanXRQr2_Chr15g0681831</name>
</gene>
<dbReference type="GO" id="GO:0005840">
    <property type="term" value="C:ribosome"/>
    <property type="evidence" value="ECO:0007669"/>
    <property type="project" value="UniProtKB-KW"/>
</dbReference>
<dbReference type="PANTHER" id="PTHR10073:SF12">
    <property type="entry name" value="DNA MISMATCH REPAIR PROTEIN MLH1"/>
    <property type="match status" value="1"/>
</dbReference>
<dbReference type="STRING" id="4232.A0A251UE55"/>
<dbReference type="GO" id="GO:0005524">
    <property type="term" value="F:ATP binding"/>
    <property type="evidence" value="ECO:0007669"/>
    <property type="project" value="InterPro"/>
</dbReference>
<reference evidence="4" key="2">
    <citation type="submission" date="2017-02" db="EMBL/GenBank/DDBJ databases">
        <title>Sunflower complete genome.</title>
        <authorList>
            <person name="Langlade N."/>
            <person name="Munos S."/>
        </authorList>
    </citation>
    <scope>NUCLEOTIDE SEQUENCE [LARGE SCALE GENOMIC DNA]</scope>
    <source>
        <tissue evidence="4">Leaves</tissue>
    </source>
</reference>
<dbReference type="AlphaFoldDB" id="A0A251UE55"/>
<protein>
    <submittedName>
        <fullName evidence="3 4">Ribosomal protein S5 domain 2-type</fullName>
    </submittedName>
</protein>
<keyword evidence="1" id="KW-1133">Transmembrane helix</keyword>
<proteinExistence type="predicted"/>
<feature type="domain" description="DNA mismatch repair protein S5" evidence="2">
    <location>
        <begin position="2"/>
        <end position="41"/>
    </location>
</feature>
<dbReference type="EMBL" id="MNCJ02000330">
    <property type="protein sequence ID" value="KAF5763573.1"/>
    <property type="molecule type" value="Genomic_DNA"/>
</dbReference>
<keyword evidence="1" id="KW-0472">Membrane</keyword>
<reference evidence="3 5" key="1">
    <citation type="journal article" date="2017" name="Nature">
        <title>The sunflower genome provides insights into oil metabolism, flowering and Asterid evolution.</title>
        <authorList>
            <person name="Badouin H."/>
            <person name="Gouzy J."/>
            <person name="Grassa C.J."/>
            <person name="Murat F."/>
            <person name="Staton S.E."/>
            <person name="Cottret L."/>
            <person name="Lelandais-Briere C."/>
            <person name="Owens G.L."/>
            <person name="Carrere S."/>
            <person name="Mayjonade B."/>
            <person name="Legrand L."/>
            <person name="Gill N."/>
            <person name="Kane N.C."/>
            <person name="Bowers J.E."/>
            <person name="Hubner S."/>
            <person name="Bellec A."/>
            <person name="Berard A."/>
            <person name="Berges H."/>
            <person name="Blanchet N."/>
            <person name="Boniface M.C."/>
            <person name="Brunel D."/>
            <person name="Catrice O."/>
            <person name="Chaidir N."/>
            <person name="Claudel C."/>
            <person name="Donnadieu C."/>
            <person name="Faraut T."/>
            <person name="Fievet G."/>
            <person name="Helmstetter N."/>
            <person name="King M."/>
            <person name="Knapp S.J."/>
            <person name="Lai Z."/>
            <person name="Le Paslier M.C."/>
            <person name="Lippi Y."/>
            <person name="Lorenzon L."/>
            <person name="Mandel J.R."/>
            <person name="Marage G."/>
            <person name="Marchand G."/>
            <person name="Marquand E."/>
            <person name="Bret-Mestries E."/>
            <person name="Morien E."/>
            <person name="Nambeesan S."/>
            <person name="Nguyen T."/>
            <person name="Pegot-Espagnet P."/>
            <person name="Pouilly N."/>
            <person name="Raftis F."/>
            <person name="Sallet E."/>
            <person name="Schiex T."/>
            <person name="Thomas J."/>
            <person name="Vandecasteele C."/>
            <person name="Vares D."/>
            <person name="Vear F."/>
            <person name="Vautrin S."/>
            <person name="Crespi M."/>
            <person name="Mangin B."/>
            <person name="Burke J.M."/>
            <person name="Salse J."/>
            <person name="Munos S."/>
            <person name="Vincourt P."/>
            <person name="Rieseberg L.H."/>
            <person name="Langlade N.B."/>
        </authorList>
    </citation>
    <scope>NUCLEOTIDE SEQUENCE [LARGE SCALE GENOMIC DNA]</scope>
    <source>
        <strain evidence="5">cv. SF193</strain>
        <tissue evidence="3">Leaves</tissue>
    </source>
</reference>
<dbReference type="Gene3D" id="3.30.230.10">
    <property type="match status" value="1"/>
</dbReference>
<sequence length="239" mass="28135">MSIILPPEHVDVNVHPTKREVSLLNQEVIVEKIQSTIDSKLRNFNDSSTYQEHVVMDSSPSSKVAATKASPINISNPEFRQFNQPRICCAKELRRPNYRKLILDWCWCSSWFYFSLQHPLHCGSHVCRSNQPLENQSCSHGWSFYYLRCQFKYEIQIRIQKKQLTVTHMKVSWLVMGLGMTLACVSKSLVYVLSNKIGRRARVYAFFLFLFHVFFLEDIFFHFFLADKFYQGNNLWSMV</sequence>
<name>A0A251UE55_HELAN</name>
<keyword evidence="5" id="KW-1185">Reference proteome</keyword>
<accession>A0A251UE55</accession>
<dbReference type="Gramene" id="mRNA:HanXRQr2_Chr15g0681831">
    <property type="protein sequence ID" value="mRNA:HanXRQr2_Chr15g0681831"/>
    <property type="gene ID" value="HanXRQr2_Chr15g0681831"/>
</dbReference>
<dbReference type="GO" id="GO:0030983">
    <property type="term" value="F:mismatched DNA binding"/>
    <property type="evidence" value="ECO:0007669"/>
    <property type="project" value="InterPro"/>
</dbReference>
<keyword evidence="4" id="KW-0689">Ribosomal protein</keyword>
<dbReference type="PANTHER" id="PTHR10073">
    <property type="entry name" value="DNA MISMATCH REPAIR PROTEIN MLH, PMS, MUTL"/>
    <property type="match status" value="1"/>
</dbReference>
<evidence type="ECO:0000313" key="5">
    <source>
        <dbReference type="Proteomes" id="UP000215914"/>
    </source>
</evidence>
<dbReference type="SUPFAM" id="SSF54211">
    <property type="entry name" value="Ribosomal protein S5 domain 2-like"/>
    <property type="match status" value="1"/>
</dbReference>
<feature type="transmembrane region" description="Helical" evidence="1">
    <location>
        <begin position="171"/>
        <end position="193"/>
    </location>
</feature>